<feature type="compositionally biased region" description="Polar residues" evidence="12">
    <location>
        <begin position="27"/>
        <end position="40"/>
    </location>
</feature>
<name>A0A1G4MEP5_LACFM</name>
<keyword evidence="6" id="KW-0963">Cytoplasm</keyword>
<dbReference type="FunFam" id="3.30.1520.10:FF:000013">
    <property type="entry name" value="Putative Sorting nexin 3"/>
    <property type="match status" value="1"/>
</dbReference>
<keyword evidence="9" id="KW-0333">Golgi apparatus</keyword>
<evidence type="ECO:0000256" key="1">
    <source>
        <dbReference type="ARBA" id="ARBA00004287"/>
    </source>
</evidence>
<dbReference type="GO" id="GO:0005768">
    <property type="term" value="C:endosome"/>
    <property type="evidence" value="ECO:0007669"/>
    <property type="project" value="UniProtKB-ARBA"/>
</dbReference>
<feature type="region of interest" description="Disordered" evidence="12">
    <location>
        <begin position="203"/>
        <end position="236"/>
    </location>
</feature>
<feature type="coiled-coil region" evidence="11">
    <location>
        <begin position="536"/>
        <end position="584"/>
    </location>
</feature>
<reference evidence="15" key="1">
    <citation type="submission" date="2016-03" db="EMBL/GenBank/DDBJ databases">
        <authorList>
            <person name="Devillers H."/>
        </authorList>
    </citation>
    <scope>NUCLEOTIDE SEQUENCE [LARGE SCALE GENOMIC DNA]</scope>
</reference>
<dbReference type="GO" id="GO:0005794">
    <property type="term" value="C:Golgi apparatus"/>
    <property type="evidence" value="ECO:0007669"/>
    <property type="project" value="UniProtKB-SubCell"/>
</dbReference>
<evidence type="ECO:0000256" key="2">
    <source>
        <dbReference type="ARBA" id="ARBA00004496"/>
    </source>
</evidence>
<dbReference type="Gene3D" id="1.20.1270.60">
    <property type="entry name" value="Arfaptin homology (AH) domain/BAR domain"/>
    <property type="match status" value="1"/>
</dbReference>
<keyword evidence="7" id="KW-0597">Phosphoprotein</keyword>
<dbReference type="PANTHER" id="PTHR10555">
    <property type="entry name" value="SORTING NEXIN"/>
    <property type="match status" value="1"/>
</dbReference>
<dbReference type="InterPro" id="IPR001683">
    <property type="entry name" value="PX_dom"/>
</dbReference>
<evidence type="ECO:0000256" key="4">
    <source>
        <dbReference type="ARBA" id="ARBA00010883"/>
    </source>
</evidence>
<dbReference type="Pfam" id="PF00787">
    <property type="entry name" value="PX"/>
    <property type="match status" value="1"/>
</dbReference>
<comment type="similarity">
    <text evidence="4">Belongs to the sorting nexin family.</text>
</comment>
<feature type="compositionally biased region" description="Polar residues" evidence="12">
    <location>
        <begin position="89"/>
        <end position="98"/>
    </location>
</feature>
<dbReference type="GO" id="GO:0030904">
    <property type="term" value="C:retromer complex"/>
    <property type="evidence" value="ECO:0007669"/>
    <property type="project" value="UniProtKB-ARBA"/>
</dbReference>
<dbReference type="InterPro" id="IPR035803">
    <property type="entry name" value="BAR_Vps5"/>
</dbReference>
<evidence type="ECO:0000256" key="6">
    <source>
        <dbReference type="ARBA" id="ARBA00022490"/>
    </source>
</evidence>
<dbReference type="Proteomes" id="UP000190831">
    <property type="component" value="Chromosome F"/>
</dbReference>
<keyword evidence="11" id="KW-0175">Coiled coil</keyword>
<dbReference type="STRING" id="4955.A0A1G4MEP5"/>
<evidence type="ECO:0000256" key="7">
    <source>
        <dbReference type="ARBA" id="ARBA00022553"/>
    </source>
</evidence>
<dbReference type="GO" id="GO:0042147">
    <property type="term" value="P:retrograde transport, endosome to Golgi"/>
    <property type="evidence" value="ECO:0007669"/>
    <property type="project" value="TreeGrafter"/>
</dbReference>
<evidence type="ECO:0000256" key="8">
    <source>
        <dbReference type="ARBA" id="ARBA00022927"/>
    </source>
</evidence>
<dbReference type="FunFam" id="1.20.1270.60:FF:000022">
    <property type="entry name" value="Sorting nexin 3 protein"/>
    <property type="match status" value="1"/>
</dbReference>
<protein>
    <submittedName>
        <fullName evidence="14">LAFE_0F01574g1_1</fullName>
    </submittedName>
</protein>
<keyword evidence="15" id="KW-1185">Reference proteome</keyword>
<accession>A0A1G4MEP5</accession>
<dbReference type="InterPro" id="IPR015404">
    <property type="entry name" value="Vps5_C"/>
</dbReference>
<evidence type="ECO:0000256" key="12">
    <source>
        <dbReference type="SAM" id="MobiDB-lite"/>
    </source>
</evidence>
<dbReference type="Pfam" id="PF09325">
    <property type="entry name" value="Vps5"/>
    <property type="match status" value="1"/>
</dbReference>
<evidence type="ECO:0000256" key="11">
    <source>
        <dbReference type="SAM" id="Coils"/>
    </source>
</evidence>
<gene>
    <name evidence="14" type="ORF">LAFE_0F01574G</name>
</gene>
<dbReference type="InterPro" id="IPR036871">
    <property type="entry name" value="PX_dom_sf"/>
</dbReference>
<keyword evidence="10" id="KW-0472">Membrane</keyword>
<evidence type="ECO:0000256" key="9">
    <source>
        <dbReference type="ARBA" id="ARBA00023034"/>
    </source>
</evidence>
<evidence type="ECO:0000256" key="5">
    <source>
        <dbReference type="ARBA" id="ARBA00022448"/>
    </source>
</evidence>
<dbReference type="SUPFAM" id="SSF64268">
    <property type="entry name" value="PX domain"/>
    <property type="match status" value="1"/>
</dbReference>
<evidence type="ECO:0000313" key="15">
    <source>
        <dbReference type="Proteomes" id="UP000190831"/>
    </source>
</evidence>
<feature type="region of interest" description="Disordered" evidence="12">
    <location>
        <begin position="1"/>
        <end position="148"/>
    </location>
</feature>
<evidence type="ECO:0000256" key="3">
    <source>
        <dbReference type="ARBA" id="ARBA00004555"/>
    </source>
</evidence>
<evidence type="ECO:0000256" key="10">
    <source>
        <dbReference type="ARBA" id="ARBA00023136"/>
    </source>
</evidence>
<dbReference type="EMBL" id="LT598490">
    <property type="protein sequence ID" value="SCW02218.1"/>
    <property type="molecule type" value="Genomic_DNA"/>
</dbReference>
<sequence length="637" mass="72981">MNYEDDLGAPVWDDLAPKPENDPTVDQLAQNLGDLSSTEHAVSLEHSAWSEDGGEKEDKHKEAADEEGPESSKTLLSSLAPEEDPLSDLSASNVITSPTKDDPLFSGSTKSPLRVSDSDFTARISETSLSSRKYGKPQRLFSSTRLRRHPLTDEQKKDLFVDPLAIKGTTQDDDFVDESLEYDTEQASSKQDIMQQVDAPLFKLSPRKSPNTTPHVKHIAQPDNDEELSNSSKQVEESSNEFVIEVVDPVKVGDLTSAHMEYTVWTRYQNTDNPETRVQRRYRDFRWLYRQLQSNNWGKIIPPPPEKQAVGRFKDDFIENRRFQMERMLKKIAQDAELQRDIDFVMFLTSNNFSQDSKVRENLTGSNASSDSNDISEIHISEIELLGEEDAVNVMRNGGIDESHKGFMSISFSSLPRYNEPDQFFVDQRQSADILEEQLRQLYKSLELVDTQRNELASVTEEFAQSVKPLEELEVTKEGSTLLSNFAEVHLRLKESLQRSSMQEALTLGVTIDEYLRSLGSIKATLNQRAKLGYFLMIVENDLNKKQSQLEKLNRNMKSHTDKINATTKEAQILQKRFSKIKQKWQDIGETIRQELSKHDQEKVKDFRNNMEIFLESAIESQKECIELWETFYQNNL</sequence>
<organism evidence="14 15">
    <name type="scientific">Lachancea fermentati</name>
    <name type="common">Zygosaccharomyces fermentati</name>
    <dbReference type="NCBI Taxonomy" id="4955"/>
    <lineage>
        <taxon>Eukaryota</taxon>
        <taxon>Fungi</taxon>
        <taxon>Dikarya</taxon>
        <taxon>Ascomycota</taxon>
        <taxon>Saccharomycotina</taxon>
        <taxon>Saccharomycetes</taxon>
        <taxon>Saccharomycetales</taxon>
        <taxon>Saccharomycetaceae</taxon>
        <taxon>Lachancea</taxon>
    </lineage>
</organism>
<dbReference type="AlphaFoldDB" id="A0A1G4MEP5"/>
<dbReference type="CDD" id="cd07627">
    <property type="entry name" value="BAR_Vps5p"/>
    <property type="match status" value="1"/>
</dbReference>
<dbReference type="GO" id="GO:0045053">
    <property type="term" value="P:protein retention in Golgi apparatus"/>
    <property type="evidence" value="ECO:0007669"/>
    <property type="project" value="TreeGrafter"/>
</dbReference>
<dbReference type="Gene3D" id="3.30.1520.10">
    <property type="entry name" value="Phox-like domain"/>
    <property type="match status" value="1"/>
</dbReference>
<comment type="subcellular location">
    <subcellularLocation>
        <location evidence="2">Cytoplasm</location>
    </subcellularLocation>
    <subcellularLocation>
        <location evidence="3">Golgi apparatus</location>
    </subcellularLocation>
    <subcellularLocation>
        <location evidence="1">Membrane</location>
        <topology evidence="1">Peripheral membrane protein</topology>
        <orientation evidence="1">Cytoplasmic side</orientation>
    </subcellularLocation>
</comment>
<dbReference type="GO" id="GO:0015031">
    <property type="term" value="P:protein transport"/>
    <property type="evidence" value="ECO:0007669"/>
    <property type="project" value="UniProtKB-KW"/>
</dbReference>
<dbReference type="GO" id="GO:0032266">
    <property type="term" value="F:phosphatidylinositol-3-phosphate binding"/>
    <property type="evidence" value="ECO:0007669"/>
    <property type="project" value="UniProtKB-ARBA"/>
</dbReference>
<proteinExistence type="inferred from homology"/>
<dbReference type="OMA" id="EKMAAVW"/>
<keyword evidence="8" id="KW-0653">Protein transport</keyword>
<feature type="domain" description="PX" evidence="13">
    <location>
        <begin position="240"/>
        <end position="355"/>
    </location>
</feature>
<evidence type="ECO:0000259" key="13">
    <source>
        <dbReference type="PROSITE" id="PS50195"/>
    </source>
</evidence>
<dbReference type="InterPro" id="IPR027267">
    <property type="entry name" value="AH/BAR_dom_sf"/>
</dbReference>
<dbReference type="PROSITE" id="PS50195">
    <property type="entry name" value="PX"/>
    <property type="match status" value="1"/>
</dbReference>
<keyword evidence="5" id="KW-0813">Transport</keyword>
<dbReference type="PANTHER" id="PTHR10555:SF170">
    <property type="entry name" value="FI18122P1"/>
    <property type="match status" value="1"/>
</dbReference>
<dbReference type="SMART" id="SM00312">
    <property type="entry name" value="PX"/>
    <property type="match status" value="1"/>
</dbReference>
<evidence type="ECO:0000313" key="14">
    <source>
        <dbReference type="EMBL" id="SCW02218.1"/>
    </source>
</evidence>
<dbReference type="GO" id="GO:0005829">
    <property type="term" value="C:cytosol"/>
    <property type="evidence" value="ECO:0007669"/>
    <property type="project" value="GOC"/>
</dbReference>
<dbReference type="OrthoDB" id="271164at2759"/>